<keyword evidence="2" id="KW-0812">Transmembrane</keyword>
<sequence>MNYDNGFFTVCILAFSTTVCILGLILGVVFIFFQRQRDEQLLDDIYDTVCAAVEASYDAGNCNCANDEQRQEKTSSSSIARHSGRNKNNKNNKIPNGGAY</sequence>
<proteinExistence type="predicted"/>
<comment type="caution">
    <text evidence="3">The sequence shown here is derived from an EMBL/GenBank/DDBJ whole genome shotgun (WGS) entry which is preliminary data.</text>
</comment>
<feature type="region of interest" description="Disordered" evidence="1">
    <location>
        <begin position="69"/>
        <end position="100"/>
    </location>
</feature>
<protein>
    <submittedName>
        <fullName evidence="3">Uncharacterized protein</fullName>
    </submittedName>
</protein>
<evidence type="ECO:0000313" key="4">
    <source>
        <dbReference type="Proteomes" id="UP000572754"/>
    </source>
</evidence>
<keyword evidence="2" id="KW-1133">Transmembrane helix</keyword>
<reference evidence="4" key="1">
    <citation type="journal article" date="2020" name="BMC Genomics">
        <title>Correction to: Identification and distribution of gene clusters required for synthesis of sphingolipid metabolism inhibitors in diverse species of the filamentous fungus Fusarium.</title>
        <authorList>
            <person name="Kim H.S."/>
            <person name="Lohmar J.M."/>
            <person name="Busman M."/>
            <person name="Brown D.W."/>
            <person name="Naumann T.A."/>
            <person name="Divon H.H."/>
            <person name="Lysoe E."/>
            <person name="Uhlig S."/>
            <person name="Proctor R.H."/>
        </authorList>
    </citation>
    <scope>NUCLEOTIDE SEQUENCE [LARGE SCALE GENOMIC DNA]</scope>
    <source>
        <strain evidence="4">NRRL 25331</strain>
    </source>
</reference>
<evidence type="ECO:0000256" key="2">
    <source>
        <dbReference type="SAM" id="Phobius"/>
    </source>
</evidence>
<reference evidence="3 4" key="2">
    <citation type="submission" date="2020-05" db="EMBL/GenBank/DDBJ databases">
        <title>Identification and distribution of gene clusters putatively required for synthesis of sphingolipid metabolism inhibitors in phylogenetically diverse species of the filamentous fungus Fusarium.</title>
        <authorList>
            <person name="Kim H.-S."/>
            <person name="Busman M."/>
            <person name="Brown D.W."/>
            <person name="Divon H."/>
            <person name="Uhlig S."/>
            <person name="Proctor R.H."/>
        </authorList>
    </citation>
    <scope>NUCLEOTIDE SEQUENCE [LARGE SCALE GENOMIC DNA]</scope>
    <source>
        <strain evidence="3 4">NRRL 25331</strain>
    </source>
</reference>
<keyword evidence="4" id="KW-1185">Reference proteome</keyword>
<gene>
    <name evidence="3" type="ORF">FCIRC_4536</name>
</gene>
<accession>A0A8H5U8L6</accession>
<dbReference type="AlphaFoldDB" id="A0A8H5U8L6"/>
<dbReference type="Proteomes" id="UP000572754">
    <property type="component" value="Unassembled WGS sequence"/>
</dbReference>
<organism evidence="3 4">
    <name type="scientific">Fusarium circinatum</name>
    <name type="common">Pitch canker fungus</name>
    <name type="synonym">Gibberella circinata</name>
    <dbReference type="NCBI Taxonomy" id="48490"/>
    <lineage>
        <taxon>Eukaryota</taxon>
        <taxon>Fungi</taxon>
        <taxon>Dikarya</taxon>
        <taxon>Ascomycota</taxon>
        <taxon>Pezizomycotina</taxon>
        <taxon>Sordariomycetes</taxon>
        <taxon>Hypocreomycetidae</taxon>
        <taxon>Hypocreales</taxon>
        <taxon>Nectriaceae</taxon>
        <taxon>Fusarium</taxon>
        <taxon>Fusarium fujikuroi species complex</taxon>
    </lineage>
</organism>
<feature type="transmembrane region" description="Helical" evidence="2">
    <location>
        <begin position="6"/>
        <end position="33"/>
    </location>
</feature>
<evidence type="ECO:0000256" key="1">
    <source>
        <dbReference type="SAM" id="MobiDB-lite"/>
    </source>
</evidence>
<dbReference type="EMBL" id="JAAQPE010000148">
    <property type="protein sequence ID" value="KAF5683220.1"/>
    <property type="molecule type" value="Genomic_DNA"/>
</dbReference>
<keyword evidence="2" id="KW-0472">Membrane</keyword>
<evidence type="ECO:0000313" key="3">
    <source>
        <dbReference type="EMBL" id="KAF5683220.1"/>
    </source>
</evidence>
<name>A0A8H5U8L6_FUSCI</name>